<gene>
    <name evidence="2" type="ordered locus">ambt_03000</name>
</gene>
<keyword evidence="1" id="KW-1133">Transmembrane helix</keyword>
<proteinExistence type="predicted"/>
<reference evidence="2 3" key="1">
    <citation type="journal article" date="2011" name="J. Bacteriol.">
        <title>Complete genome sequence of the polycyclic aromatic hydrocarbon-degrading bacterium Alteromonas sp. strain SN2.</title>
        <authorList>
            <person name="Jin H.M."/>
            <person name="Jeong H."/>
            <person name="Moon E.J."/>
            <person name="Math R.K."/>
            <person name="Lee K."/>
            <person name="Kim H.J."/>
            <person name="Jeon C.O."/>
            <person name="Oh T.K."/>
            <person name="Kim J.F."/>
        </authorList>
    </citation>
    <scope>NUCLEOTIDE SEQUENCE [LARGE SCALE GENOMIC DNA]</scope>
    <source>
        <strain evidence="3">JCM 17741 / KACC 18427 / KCTC 11700BP / SN2</strain>
    </source>
</reference>
<sequence length="154" mass="17420">MNKWFWGVLIFCFIVINEITVDWLLAITIGGYGFEASFEHIFRYSSPFAYFESAPFRLIPYLLLTSLAAFLGDYYSVHEKMAFWGALIAIALFHFWGYWGLNYPSYNGERLSSTAALALLFIPLHAIWVGLLAGIVTGLLSLLSASIFKKIRGV</sequence>
<protein>
    <submittedName>
        <fullName evidence="2">Uncharacterized protein</fullName>
    </submittedName>
</protein>
<accession>F5ZAM4</accession>
<evidence type="ECO:0000313" key="2">
    <source>
        <dbReference type="EMBL" id="AEF02154.1"/>
    </source>
</evidence>
<evidence type="ECO:0000313" key="3">
    <source>
        <dbReference type="Proteomes" id="UP000000683"/>
    </source>
</evidence>
<keyword evidence="3" id="KW-1185">Reference proteome</keyword>
<dbReference type="Proteomes" id="UP000000683">
    <property type="component" value="Chromosome"/>
</dbReference>
<feature type="transmembrane region" description="Helical" evidence="1">
    <location>
        <begin position="119"/>
        <end position="143"/>
    </location>
</feature>
<keyword evidence="1" id="KW-0812">Transmembrane</keyword>
<dbReference type="HOGENOM" id="CLU_1700548_0_0_6"/>
<dbReference type="AlphaFoldDB" id="F5ZAM4"/>
<keyword evidence="1" id="KW-0472">Membrane</keyword>
<dbReference type="EMBL" id="CP002339">
    <property type="protein sequence ID" value="AEF02154.1"/>
    <property type="molecule type" value="Genomic_DNA"/>
</dbReference>
<evidence type="ECO:0000256" key="1">
    <source>
        <dbReference type="SAM" id="Phobius"/>
    </source>
</evidence>
<feature type="transmembrane region" description="Helical" evidence="1">
    <location>
        <begin position="7"/>
        <end position="34"/>
    </location>
</feature>
<dbReference type="KEGG" id="alt:ambt_03000"/>
<feature type="transmembrane region" description="Helical" evidence="1">
    <location>
        <begin position="54"/>
        <end position="74"/>
    </location>
</feature>
<name>F5ZAM4_ALTNA</name>
<dbReference type="OrthoDB" id="6336303at2"/>
<feature type="transmembrane region" description="Helical" evidence="1">
    <location>
        <begin position="81"/>
        <end position="99"/>
    </location>
</feature>
<organism evidence="2 3">
    <name type="scientific">Alteromonas naphthalenivorans</name>
    <dbReference type="NCBI Taxonomy" id="715451"/>
    <lineage>
        <taxon>Bacteria</taxon>
        <taxon>Pseudomonadati</taxon>
        <taxon>Pseudomonadota</taxon>
        <taxon>Gammaproteobacteria</taxon>
        <taxon>Alteromonadales</taxon>
        <taxon>Alteromonadaceae</taxon>
        <taxon>Alteromonas/Salinimonas group</taxon>
        <taxon>Alteromonas</taxon>
    </lineage>
</organism>
<dbReference type="RefSeq" id="WP_013783096.1">
    <property type="nucleotide sequence ID" value="NC_015554.1"/>
</dbReference>